<keyword evidence="1" id="KW-0732">Signal</keyword>
<comment type="caution">
    <text evidence="2">The sequence shown here is derived from an EMBL/GenBank/DDBJ whole genome shotgun (WGS) entry which is preliminary data.</text>
</comment>
<organism evidence="2 3">
    <name type="scientific">Riccia fluitans</name>
    <dbReference type="NCBI Taxonomy" id="41844"/>
    <lineage>
        <taxon>Eukaryota</taxon>
        <taxon>Viridiplantae</taxon>
        <taxon>Streptophyta</taxon>
        <taxon>Embryophyta</taxon>
        <taxon>Marchantiophyta</taxon>
        <taxon>Marchantiopsida</taxon>
        <taxon>Marchantiidae</taxon>
        <taxon>Marchantiales</taxon>
        <taxon>Ricciaceae</taxon>
        <taxon>Riccia</taxon>
    </lineage>
</organism>
<protein>
    <submittedName>
        <fullName evidence="2">Uncharacterized protein</fullName>
    </submittedName>
</protein>
<gene>
    <name evidence="2" type="ORF">R1flu_020051</name>
</gene>
<evidence type="ECO:0000256" key="1">
    <source>
        <dbReference type="SAM" id="SignalP"/>
    </source>
</evidence>
<proteinExistence type="predicted"/>
<feature type="chain" id="PRO_5044801762" evidence="1">
    <location>
        <begin position="20"/>
        <end position="71"/>
    </location>
</feature>
<feature type="signal peptide" evidence="1">
    <location>
        <begin position="1"/>
        <end position="19"/>
    </location>
</feature>
<evidence type="ECO:0000313" key="2">
    <source>
        <dbReference type="EMBL" id="KAL2651923.1"/>
    </source>
</evidence>
<sequence>MAVGHGALLAAALWAKCVGGRSRQVPCGRQPPPCERASALQVATAALQAAAALKCPAGHSRGGFCPQFGLV</sequence>
<reference evidence="2 3" key="1">
    <citation type="submission" date="2024-09" db="EMBL/GenBank/DDBJ databases">
        <title>Chromosome-scale assembly of Riccia fluitans.</title>
        <authorList>
            <person name="Paukszto L."/>
            <person name="Sawicki J."/>
            <person name="Karawczyk K."/>
            <person name="Piernik-Szablinska J."/>
            <person name="Szczecinska M."/>
            <person name="Mazdziarz M."/>
        </authorList>
    </citation>
    <scope>NUCLEOTIDE SEQUENCE [LARGE SCALE GENOMIC DNA]</scope>
    <source>
        <strain evidence="2">Rf_01</strain>
        <tissue evidence="2">Aerial parts of the thallus</tissue>
    </source>
</reference>
<name>A0ABD1ZKF7_9MARC</name>
<accession>A0ABD1ZKF7</accession>
<dbReference type="EMBL" id="JBHFFA010000001">
    <property type="protein sequence ID" value="KAL2651923.1"/>
    <property type="molecule type" value="Genomic_DNA"/>
</dbReference>
<dbReference type="AlphaFoldDB" id="A0ABD1ZKF7"/>
<keyword evidence="3" id="KW-1185">Reference proteome</keyword>
<evidence type="ECO:0000313" key="3">
    <source>
        <dbReference type="Proteomes" id="UP001605036"/>
    </source>
</evidence>
<dbReference type="Proteomes" id="UP001605036">
    <property type="component" value="Unassembled WGS sequence"/>
</dbReference>